<dbReference type="Gene3D" id="3.40.50.300">
    <property type="entry name" value="P-loop containing nucleotide triphosphate hydrolases"/>
    <property type="match status" value="1"/>
</dbReference>
<accession>A0A6C0F178</accession>
<evidence type="ECO:0000256" key="4">
    <source>
        <dbReference type="ARBA" id="ARBA00022741"/>
    </source>
</evidence>
<dbReference type="InterPro" id="IPR051451">
    <property type="entry name" value="PhoH2-like"/>
</dbReference>
<evidence type="ECO:0000256" key="2">
    <source>
        <dbReference type="ARBA" id="ARBA00010393"/>
    </source>
</evidence>
<dbReference type="InterPro" id="IPR027417">
    <property type="entry name" value="P-loop_NTPase"/>
</dbReference>
<reference evidence="8" key="1">
    <citation type="journal article" date="2020" name="Nature">
        <title>Giant virus diversity and host interactions through global metagenomics.</title>
        <authorList>
            <person name="Schulz F."/>
            <person name="Roux S."/>
            <person name="Paez-Espino D."/>
            <person name="Jungbluth S."/>
            <person name="Walsh D.A."/>
            <person name="Denef V.J."/>
            <person name="McMahon K.D."/>
            <person name="Konstantinidis K.T."/>
            <person name="Eloe-Fadrosh E.A."/>
            <person name="Kyrpides N.C."/>
            <person name="Woyke T."/>
        </authorList>
    </citation>
    <scope>NUCLEOTIDE SEQUENCE</scope>
    <source>
        <strain evidence="8">GVMAG-M-3300009180-1</strain>
    </source>
</reference>
<evidence type="ECO:0000256" key="3">
    <source>
        <dbReference type="ARBA" id="ARBA00022490"/>
    </source>
</evidence>
<comment type="similarity">
    <text evidence="2">Belongs to the PhoH family.</text>
</comment>
<evidence type="ECO:0000259" key="7">
    <source>
        <dbReference type="Pfam" id="PF02562"/>
    </source>
</evidence>
<keyword evidence="5" id="KW-0067">ATP-binding</keyword>
<dbReference type="AlphaFoldDB" id="A0A6C0F178"/>
<dbReference type="GO" id="GO:0005524">
    <property type="term" value="F:ATP binding"/>
    <property type="evidence" value="ECO:0007669"/>
    <property type="project" value="UniProtKB-KW"/>
</dbReference>
<sequence>MSTSQMKRGNSRRYHNRIIGEELAHHMETNEEVSTKTVLENYQYMSQKERVKIDSKFAKPKNESQARYMSALKKPHNKIIIATGPAGTGKTLIGTEYGIREFLTGNYEKLIFTRPAVSADEDLGYLPGTLEDKMAPWVRPIYDILYKFISPQEVTMMLTEKIIEIAPMAYMRGRTFKNTWIVADECQNTNVNQFKMLLTRLGENSRMVITGDLDQHDRHDEINGLADFLDKFKGCRSSSISSIEFNKGDIEREEVIKEVLDIYAGVVPEHYLDSD</sequence>
<name>A0A6C0F178_9ZZZZ</name>
<protein>
    <recommendedName>
        <fullName evidence="6">PhoH-like protein</fullName>
    </recommendedName>
</protein>
<evidence type="ECO:0000256" key="6">
    <source>
        <dbReference type="ARBA" id="ARBA00039970"/>
    </source>
</evidence>
<dbReference type="EMBL" id="MN739013">
    <property type="protein sequence ID" value="QHT35144.1"/>
    <property type="molecule type" value="Genomic_DNA"/>
</dbReference>
<dbReference type="PANTHER" id="PTHR30473">
    <property type="entry name" value="PROTEIN PHOH"/>
    <property type="match status" value="1"/>
</dbReference>
<keyword evidence="3" id="KW-0963">Cytoplasm</keyword>
<keyword evidence="4" id="KW-0547">Nucleotide-binding</keyword>
<evidence type="ECO:0000256" key="1">
    <source>
        <dbReference type="ARBA" id="ARBA00004496"/>
    </source>
</evidence>
<evidence type="ECO:0000313" key="8">
    <source>
        <dbReference type="EMBL" id="QHT35144.1"/>
    </source>
</evidence>
<organism evidence="8">
    <name type="scientific">viral metagenome</name>
    <dbReference type="NCBI Taxonomy" id="1070528"/>
    <lineage>
        <taxon>unclassified sequences</taxon>
        <taxon>metagenomes</taxon>
        <taxon>organismal metagenomes</taxon>
    </lineage>
</organism>
<evidence type="ECO:0000256" key="5">
    <source>
        <dbReference type="ARBA" id="ARBA00022840"/>
    </source>
</evidence>
<feature type="domain" description="PhoH-like protein" evidence="7">
    <location>
        <begin position="59"/>
        <end position="263"/>
    </location>
</feature>
<dbReference type="GO" id="GO:0005829">
    <property type="term" value="C:cytosol"/>
    <property type="evidence" value="ECO:0007669"/>
    <property type="project" value="TreeGrafter"/>
</dbReference>
<proteinExistence type="inferred from homology"/>
<dbReference type="InterPro" id="IPR003714">
    <property type="entry name" value="PhoH"/>
</dbReference>
<comment type="subcellular location">
    <subcellularLocation>
        <location evidence="1">Cytoplasm</location>
    </subcellularLocation>
</comment>
<dbReference type="PANTHER" id="PTHR30473:SF1">
    <property type="entry name" value="PHOH-LIKE PROTEIN"/>
    <property type="match status" value="1"/>
</dbReference>
<dbReference type="Pfam" id="PF02562">
    <property type="entry name" value="PhoH"/>
    <property type="match status" value="1"/>
</dbReference>
<dbReference type="SUPFAM" id="SSF52540">
    <property type="entry name" value="P-loop containing nucleoside triphosphate hydrolases"/>
    <property type="match status" value="1"/>
</dbReference>